<dbReference type="SUPFAM" id="SSF56235">
    <property type="entry name" value="N-terminal nucleophile aminohydrolases (Ntn hydrolases)"/>
    <property type="match status" value="1"/>
</dbReference>
<organism evidence="3 4">
    <name type="scientific">Ktedonobacter racemifer DSM 44963</name>
    <dbReference type="NCBI Taxonomy" id="485913"/>
    <lineage>
        <taxon>Bacteria</taxon>
        <taxon>Bacillati</taxon>
        <taxon>Chloroflexota</taxon>
        <taxon>Ktedonobacteria</taxon>
        <taxon>Ktedonobacterales</taxon>
        <taxon>Ktedonobacteraceae</taxon>
        <taxon>Ktedonobacter</taxon>
    </lineage>
</organism>
<keyword evidence="1 3" id="KW-0315">Glutamine amidotransferase</keyword>
<dbReference type="Gene3D" id="3.60.20.10">
    <property type="entry name" value="Glutamine Phosphoribosylpyrophosphate, subunit 1, domain 1"/>
    <property type="match status" value="1"/>
</dbReference>
<dbReference type="Pfam" id="PF13230">
    <property type="entry name" value="GATase_4"/>
    <property type="match status" value="1"/>
</dbReference>
<dbReference type="PANTHER" id="PTHR43187">
    <property type="entry name" value="GLUTAMINE AMIDOTRANSFERASE DUG3-RELATED"/>
    <property type="match status" value="1"/>
</dbReference>
<proteinExistence type="predicted"/>
<gene>
    <name evidence="3" type="ORF">Krac_0321</name>
</gene>
<evidence type="ECO:0000313" key="3">
    <source>
        <dbReference type="EMBL" id="EFH79812.1"/>
    </source>
</evidence>
<feature type="domain" description="Glutamine amidotransferase type-2" evidence="2">
    <location>
        <begin position="2"/>
        <end position="265"/>
    </location>
</feature>
<evidence type="ECO:0000256" key="1">
    <source>
        <dbReference type="ARBA" id="ARBA00022962"/>
    </source>
</evidence>
<dbReference type="AlphaFoldDB" id="D6U7F1"/>
<sequence length="281" mass="31185">MCRWLAYYGDTIPIEALVLLPQHSLIDQSLHSREGATTTNGDGFGIGWYDELGGLPGLYKSIRPAWNDRNLRELAAHISAPLFFAHIRTSTGTAVQETNTHPFRHGRWLFMHNGLVREFPCVRRDLLLAIDSELIPELEGSTDSEVLFLLALTFGLEDAPLTALALMAGFVEEVGERHGVEHPLQMAVATTDGEQIIAVRYSSEGQSRSLYFSTGALALKAQHPNIEEVQGLSDEAHAIVSEPLGDLVEAWKCVPESSIGIVKPGPDEFYEFTPRRPQRRR</sequence>
<dbReference type="STRING" id="485913.Krac_0321"/>
<dbReference type="OrthoDB" id="9804310at2"/>
<dbReference type="PANTHER" id="PTHR43187:SF1">
    <property type="entry name" value="GLUTAMINE AMIDOTRANSFERASE DUG3-RELATED"/>
    <property type="match status" value="1"/>
</dbReference>
<dbReference type="eggNOG" id="COG0121">
    <property type="taxonomic scope" value="Bacteria"/>
</dbReference>
<dbReference type="RefSeq" id="WP_007921928.1">
    <property type="nucleotide sequence ID" value="NZ_ADVG01000005.1"/>
</dbReference>
<comment type="caution">
    <text evidence="3">The sequence shown here is derived from an EMBL/GenBank/DDBJ whole genome shotgun (WGS) entry which is preliminary data.</text>
</comment>
<dbReference type="InterPro" id="IPR017932">
    <property type="entry name" value="GATase_2_dom"/>
</dbReference>
<reference evidence="3 4" key="1">
    <citation type="journal article" date="2011" name="Stand. Genomic Sci.">
        <title>Non-contiguous finished genome sequence and contextual data of the filamentous soil bacterium Ktedonobacter racemifer type strain (SOSP1-21).</title>
        <authorList>
            <person name="Chang Y.J."/>
            <person name="Land M."/>
            <person name="Hauser L."/>
            <person name="Chertkov O."/>
            <person name="Del Rio T.G."/>
            <person name="Nolan M."/>
            <person name="Copeland A."/>
            <person name="Tice H."/>
            <person name="Cheng J.F."/>
            <person name="Lucas S."/>
            <person name="Han C."/>
            <person name="Goodwin L."/>
            <person name="Pitluck S."/>
            <person name="Ivanova N."/>
            <person name="Ovchinikova G."/>
            <person name="Pati A."/>
            <person name="Chen A."/>
            <person name="Palaniappan K."/>
            <person name="Mavromatis K."/>
            <person name="Liolios K."/>
            <person name="Brettin T."/>
            <person name="Fiebig A."/>
            <person name="Rohde M."/>
            <person name="Abt B."/>
            <person name="Goker M."/>
            <person name="Detter J.C."/>
            <person name="Woyke T."/>
            <person name="Bristow J."/>
            <person name="Eisen J.A."/>
            <person name="Markowitz V."/>
            <person name="Hugenholtz P."/>
            <person name="Kyrpides N.C."/>
            <person name="Klenk H.P."/>
            <person name="Lapidus A."/>
        </authorList>
    </citation>
    <scope>NUCLEOTIDE SEQUENCE [LARGE SCALE GENOMIC DNA]</scope>
    <source>
        <strain evidence="4">DSM 44963</strain>
    </source>
</reference>
<dbReference type="GO" id="GO:0016740">
    <property type="term" value="F:transferase activity"/>
    <property type="evidence" value="ECO:0007669"/>
    <property type="project" value="UniProtKB-KW"/>
</dbReference>
<name>D6U7F1_KTERA</name>
<dbReference type="Proteomes" id="UP000004508">
    <property type="component" value="Unassembled WGS sequence"/>
</dbReference>
<evidence type="ECO:0000259" key="2">
    <source>
        <dbReference type="PROSITE" id="PS51278"/>
    </source>
</evidence>
<keyword evidence="3" id="KW-0808">Transferase</keyword>
<dbReference type="InterPro" id="IPR052373">
    <property type="entry name" value="Gamma-glu_amide_hydrolase"/>
</dbReference>
<dbReference type="InParanoid" id="D6U7F1"/>
<dbReference type="PROSITE" id="PS51278">
    <property type="entry name" value="GATASE_TYPE_2"/>
    <property type="match status" value="1"/>
</dbReference>
<keyword evidence="4" id="KW-1185">Reference proteome</keyword>
<dbReference type="EMBL" id="ADVG01000005">
    <property type="protein sequence ID" value="EFH79812.1"/>
    <property type="molecule type" value="Genomic_DNA"/>
</dbReference>
<dbReference type="CDD" id="cd01908">
    <property type="entry name" value="YafJ"/>
    <property type="match status" value="1"/>
</dbReference>
<dbReference type="InterPro" id="IPR029055">
    <property type="entry name" value="Ntn_hydrolases_N"/>
</dbReference>
<dbReference type="InterPro" id="IPR026869">
    <property type="entry name" value="EgtC-like"/>
</dbReference>
<evidence type="ECO:0000313" key="4">
    <source>
        <dbReference type="Proteomes" id="UP000004508"/>
    </source>
</evidence>
<accession>D6U7F1</accession>
<protein>
    <submittedName>
        <fullName evidence="3">Glutamine amidotransferase class-II</fullName>
    </submittedName>
</protein>